<dbReference type="STRING" id="3750.A0A498K3A7"/>
<feature type="compositionally biased region" description="Polar residues" evidence="5">
    <location>
        <begin position="311"/>
        <end position="320"/>
    </location>
</feature>
<dbReference type="InterPro" id="IPR035979">
    <property type="entry name" value="RBD_domain_sf"/>
</dbReference>
<dbReference type="SMART" id="SM00360">
    <property type="entry name" value="RRM"/>
    <property type="match status" value="1"/>
</dbReference>
<organism evidence="7 8">
    <name type="scientific">Malus domestica</name>
    <name type="common">Apple</name>
    <name type="synonym">Pyrus malus</name>
    <dbReference type="NCBI Taxonomy" id="3750"/>
    <lineage>
        <taxon>Eukaryota</taxon>
        <taxon>Viridiplantae</taxon>
        <taxon>Streptophyta</taxon>
        <taxon>Embryophyta</taxon>
        <taxon>Tracheophyta</taxon>
        <taxon>Spermatophyta</taxon>
        <taxon>Magnoliopsida</taxon>
        <taxon>eudicotyledons</taxon>
        <taxon>Gunneridae</taxon>
        <taxon>Pentapetalae</taxon>
        <taxon>rosids</taxon>
        <taxon>fabids</taxon>
        <taxon>Rosales</taxon>
        <taxon>Rosaceae</taxon>
        <taxon>Amygdaloideae</taxon>
        <taxon>Maleae</taxon>
        <taxon>Malus</taxon>
    </lineage>
</organism>
<dbReference type="InterPro" id="IPR034138">
    <property type="entry name" value="NOP8_RRM"/>
</dbReference>
<feature type="compositionally biased region" description="Acidic residues" evidence="5">
    <location>
        <begin position="546"/>
        <end position="565"/>
    </location>
</feature>
<evidence type="ECO:0000256" key="4">
    <source>
        <dbReference type="PROSITE-ProRule" id="PRU00176"/>
    </source>
</evidence>
<dbReference type="InterPro" id="IPR000504">
    <property type="entry name" value="RRM_dom"/>
</dbReference>
<evidence type="ECO:0000256" key="2">
    <source>
        <dbReference type="ARBA" id="ARBA00022884"/>
    </source>
</evidence>
<feature type="region of interest" description="Disordered" evidence="5">
    <location>
        <begin position="251"/>
        <end position="272"/>
    </location>
</feature>
<name>A0A498K3A7_MALDO</name>
<evidence type="ECO:0000259" key="6">
    <source>
        <dbReference type="PROSITE" id="PS50102"/>
    </source>
</evidence>
<dbReference type="GO" id="GO:0003723">
    <property type="term" value="F:RNA binding"/>
    <property type="evidence" value="ECO:0007669"/>
    <property type="project" value="UniProtKB-UniRule"/>
</dbReference>
<dbReference type="SUPFAM" id="SSF54928">
    <property type="entry name" value="RNA-binding domain, RBD"/>
    <property type="match status" value="1"/>
</dbReference>
<dbReference type="InterPro" id="IPR012677">
    <property type="entry name" value="Nucleotide-bd_a/b_plait_sf"/>
</dbReference>
<dbReference type="EMBL" id="RDQH01000330">
    <property type="protein sequence ID" value="RXI00435.1"/>
    <property type="molecule type" value="Genomic_DNA"/>
</dbReference>
<comment type="caution">
    <text evidence="7">The sequence shown here is derived from an EMBL/GenBank/DDBJ whole genome shotgun (WGS) entry which is preliminary data.</text>
</comment>
<dbReference type="AlphaFoldDB" id="A0A498K3A7"/>
<feature type="region of interest" description="Disordered" evidence="5">
    <location>
        <begin position="301"/>
        <end position="379"/>
    </location>
</feature>
<evidence type="ECO:0000313" key="8">
    <source>
        <dbReference type="Proteomes" id="UP000290289"/>
    </source>
</evidence>
<keyword evidence="8" id="KW-1185">Reference proteome</keyword>
<feature type="region of interest" description="Disordered" evidence="5">
    <location>
        <begin position="407"/>
        <end position="572"/>
    </location>
</feature>
<dbReference type="PANTHER" id="PTHR23099:SF0">
    <property type="entry name" value="GERM CELL NUCLEAR ACIDIC PROTEIN"/>
    <property type="match status" value="1"/>
</dbReference>
<evidence type="ECO:0000256" key="5">
    <source>
        <dbReference type="SAM" id="MobiDB-lite"/>
    </source>
</evidence>
<evidence type="ECO:0000313" key="7">
    <source>
        <dbReference type="EMBL" id="RXI00435.1"/>
    </source>
</evidence>
<accession>A0A498K3A7</accession>
<sequence>MYRRRRSESEPNSLQNNKEEETETDGDGVGKMWIRIHVGGLGGTVTEVDLRRMFSGGGTVEGVDIVRTKGRIFAYVDFLPSDDKSLSKLFTTYNGCAWKGGKLRLQKAKEDYLVRLQREWDEDAARLAAAAPPPDDAHDIKHSLSHSTKTSSNNTKQLRIFFPALRTVKALPFTGTGKHKYSFQRLQTPSLPVHFCDCEEHYVPVPSQPTTTKPSQTQSDNLLCDNGIDEQELNIMTKVMDRLFQTQNETNVDHDGTHQQPHQLHLAATTPPDEDNLIINVVSSNQEKMEKLSEFQEFKSTETQALKGKRSSPSEAQININEPPKKKRKSLPSDYNHQKELEAALSGSKKNLPTQSKVSGKFFGAQPDQPELGRQQVSWSQKSSWRQLVGHRGSSSFSVSHVLTGIAPSADQVETKSGSSEVSLSDSENQDLESNENSEDQPSEMELVEPTKSVVVSNKLLGRGASSTDQVEPKSVSLEVPLSDSENQDLESNGNSEDLPSDMELVEPQLTKSIGISNEFSGRRASSTDPVEPKSGSPEVPLSDSESQDPESNENLEDQPSDMELVEPQPTKSVVVSNKLSGRGSSWCQQSSWTQLVNDNTDTSFSIKQIVPGISSEQQVLPNPKGADPVSSTDGKLMEMVKQDNDKGRSCLGIGREDSVLLGSLEDTIVDNDGAYDPDVGKICDITPKQASAANIEIGETCSFMRTASSLKEWAKIKVALSGSLKKKNAEN</sequence>
<dbReference type="Proteomes" id="UP000290289">
    <property type="component" value="Chromosome 4"/>
</dbReference>
<dbReference type="PANTHER" id="PTHR23099">
    <property type="entry name" value="TRANSCRIPTIONAL REGULATOR"/>
    <property type="match status" value="1"/>
</dbReference>
<feature type="domain" description="RRM" evidence="6">
    <location>
        <begin position="34"/>
        <end position="110"/>
    </location>
</feature>
<dbReference type="PROSITE" id="PS50102">
    <property type="entry name" value="RRM"/>
    <property type="match status" value="1"/>
</dbReference>
<feature type="compositionally biased region" description="Acidic residues" evidence="5">
    <location>
        <begin position="428"/>
        <end position="447"/>
    </location>
</feature>
<evidence type="ECO:0000256" key="1">
    <source>
        <dbReference type="ARBA" id="ARBA00004604"/>
    </source>
</evidence>
<evidence type="ECO:0000256" key="3">
    <source>
        <dbReference type="ARBA" id="ARBA00023242"/>
    </source>
</evidence>
<feature type="compositionally biased region" description="Low complexity" evidence="5">
    <location>
        <begin position="417"/>
        <end position="427"/>
    </location>
</feature>
<feature type="compositionally biased region" description="Polar residues" evidence="5">
    <location>
        <begin position="510"/>
        <end position="529"/>
    </location>
</feature>
<comment type="subcellular location">
    <subcellularLocation>
        <location evidence="1">Nucleus</location>
        <location evidence="1">Nucleolus</location>
    </subcellularLocation>
</comment>
<reference evidence="7 8" key="1">
    <citation type="submission" date="2018-10" db="EMBL/GenBank/DDBJ databases">
        <title>A high-quality apple genome assembly.</title>
        <authorList>
            <person name="Hu J."/>
        </authorList>
    </citation>
    <scope>NUCLEOTIDE SEQUENCE [LARGE SCALE GENOMIC DNA]</scope>
    <source>
        <strain evidence="8">cv. HFTH1</strain>
        <tissue evidence="7">Young leaf</tissue>
    </source>
</reference>
<keyword evidence="2 4" id="KW-0694">RNA-binding</keyword>
<dbReference type="Gene3D" id="3.30.70.330">
    <property type="match status" value="1"/>
</dbReference>
<dbReference type="CDD" id="cd12226">
    <property type="entry name" value="RRM_NOL8"/>
    <property type="match status" value="1"/>
</dbReference>
<dbReference type="Pfam" id="PF00076">
    <property type="entry name" value="RRM_1"/>
    <property type="match status" value="1"/>
</dbReference>
<feature type="region of interest" description="Disordered" evidence="5">
    <location>
        <begin position="1"/>
        <end position="26"/>
    </location>
</feature>
<dbReference type="GO" id="GO:0005730">
    <property type="term" value="C:nucleolus"/>
    <property type="evidence" value="ECO:0007669"/>
    <property type="project" value="UniProtKB-SubCell"/>
</dbReference>
<gene>
    <name evidence="7" type="ORF">DVH24_000669</name>
</gene>
<keyword evidence="3" id="KW-0539">Nucleus</keyword>
<feature type="compositionally biased region" description="Polar residues" evidence="5">
    <location>
        <begin position="348"/>
        <end position="358"/>
    </location>
</feature>
<proteinExistence type="predicted"/>
<protein>
    <recommendedName>
        <fullName evidence="6">RRM domain-containing protein</fullName>
    </recommendedName>
</protein>
<feature type="region of interest" description="Disordered" evidence="5">
    <location>
        <begin position="128"/>
        <end position="152"/>
    </location>
</feature>